<comment type="subcellular location">
    <subcellularLocation>
        <location evidence="1 6">Secreted</location>
    </subcellularLocation>
</comment>
<keyword evidence="4 6" id="KW-0964">Secreted</keyword>
<evidence type="ECO:0000256" key="4">
    <source>
        <dbReference type="ARBA" id="ARBA00022525"/>
    </source>
</evidence>
<evidence type="ECO:0000313" key="7">
    <source>
        <dbReference type="EMBL" id="MED6222054.1"/>
    </source>
</evidence>
<dbReference type="Proteomes" id="UP001341840">
    <property type="component" value="Unassembled WGS sequence"/>
</dbReference>
<comment type="caution">
    <text evidence="7">The sequence shown here is derived from an EMBL/GenBank/DDBJ whole genome shotgun (WGS) entry which is preliminary data.</text>
</comment>
<name>A0ABU6ZJE1_9FABA</name>
<evidence type="ECO:0000256" key="6">
    <source>
        <dbReference type="RuleBase" id="RU367044"/>
    </source>
</evidence>
<sequence length="138" mass="15290">MRTSSSLPKSVVSLSMIIVTLFAFKFNVGYSDDTPPASILVTINNRLSNGEELVVDCKDQNRDLGVQKIPVNQDSIFKFTKLSSNEVYSCSFDWGNESHGFDIFEASRDTGSVFNWNIRESGPCGQADGGATKCYQWN</sequence>
<dbReference type="PANTHER" id="PTHR31232">
    <property type="match status" value="1"/>
</dbReference>
<gene>
    <name evidence="7" type="ORF">PIB30_060768</name>
</gene>
<proteinExistence type="inferred from homology"/>
<evidence type="ECO:0000256" key="3">
    <source>
        <dbReference type="ARBA" id="ARBA00022471"/>
    </source>
</evidence>
<dbReference type="Pfam" id="PF05938">
    <property type="entry name" value="Self-incomp_S1"/>
    <property type="match status" value="1"/>
</dbReference>
<accession>A0ABU6ZJE1</accession>
<dbReference type="EMBL" id="JASCZI010272402">
    <property type="protein sequence ID" value="MED6222054.1"/>
    <property type="molecule type" value="Genomic_DNA"/>
</dbReference>
<keyword evidence="8" id="KW-1185">Reference proteome</keyword>
<organism evidence="7 8">
    <name type="scientific">Stylosanthes scabra</name>
    <dbReference type="NCBI Taxonomy" id="79078"/>
    <lineage>
        <taxon>Eukaryota</taxon>
        <taxon>Viridiplantae</taxon>
        <taxon>Streptophyta</taxon>
        <taxon>Embryophyta</taxon>
        <taxon>Tracheophyta</taxon>
        <taxon>Spermatophyta</taxon>
        <taxon>Magnoliopsida</taxon>
        <taxon>eudicotyledons</taxon>
        <taxon>Gunneridae</taxon>
        <taxon>Pentapetalae</taxon>
        <taxon>rosids</taxon>
        <taxon>fabids</taxon>
        <taxon>Fabales</taxon>
        <taxon>Fabaceae</taxon>
        <taxon>Papilionoideae</taxon>
        <taxon>50 kb inversion clade</taxon>
        <taxon>dalbergioids sensu lato</taxon>
        <taxon>Dalbergieae</taxon>
        <taxon>Pterocarpus clade</taxon>
        <taxon>Stylosanthes</taxon>
    </lineage>
</organism>
<keyword evidence="3 6" id="KW-0713">Self-incompatibility</keyword>
<reference evidence="7 8" key="1">
    <citation type="journal article" date="2023" name="Plants (Basel)">
        <title>Bridging the Gap: Combining Genomics and Transcriptomics Approaches to Understand Stylosanthes scabra, an Orphan Legume from the Brazilian Caatinga.</title>
        <authorList>
            <person name="Ferreira-Neto J.R.C."/>
            <person name="da Silva M.D."/>
            <person name="Binneck E."/>
            <person name="de Melo N.F."/>
            <person name="da Silva R.H."/>
            <person name="de Melo A.L.T.M."/>
            <person name="Pandolfi V."/>
            <person name="Bustamante F.O."/>
            <person name="Brasileiro-Vidal A.C."/>
            <person name="Benko-Iseppon A.M."/>
        </authorList>
    </citation>
    <scope>NUCLEOTIDE SEQUENCE [LARGE SCALE GENOMIC DNA]</scope>
    <source>
        <tissue evidence="7">Leaves</tissue>
    </source>
</reference>
<comment type="similarity">
    <text evidence="2 6">Belongs to the plant self-incompatibility (S1) protein family.</text>
</comment>
<evidence type="ECO:0000256" key="2">
    <source>
        <dbReference type="ARBA" id="ARBA00005581"/>
    </source>
</evidence>
<keyword evidence="5" id="KW-0732">Signal</keyword>
<evidence type="ECO:0000256" key="5">
    <source>
        <dbReference type="ARBA" id="ARBA00022729"/>
    </source>
</evidence>
<protein>
    <recommendedName>
        <fullName evidence="6">S-protein homolog</fullName>
    </recommendedName>
</protein>
<evidence type="ECO:0000313" key="8">
    <source>
        <dbReference type="Proteomes" id="UP001341840"/>
    </source>
</evidence>
<dbReference type="InterPro" id="IPR010264">
    <property type="entry name" value="Self-incomp_S1"/>
</dbReference>
<dbReference type="PANTHER" id="PTHR31232:SF43">
    <property type="entry name" value="S-PROTEIN HOMOLOG 29-RELATED"/>
    <property type="match status" value="1"/>
</dbReference>
<evidence type="ECO:0000256" key="1">
    <source>
        <dbReference type="ARBA" id="ARBA00004613"/>
    </source>
</evidence>